<reference evidence="4 5" key="1">
    <citation type="journal article" date="2013" name="Curr. Biol.">
        <title>The Genome of the Foraminiferan Reticulomyxa filosa.</title>
        <authorList>
            <person name="Glockner G."/>
            <person name="Hulsmann N."/>
            <person name="Schleicher M."/>
            <person name="Noegel A.A."/>
            <person name="Eichinger L."/>
            <person name="Gallinger C."/>
            <person name="Pawlowski J."/>
            <person name="Sierra R."/>
            <person name="Euteneuer U."/>
            <person name="Pillet L."/>
            <person name="Moustafa A."/>
            <person name="Platzer M."/>
            <person name="Groth M."/>
            <person name="Szafranski K."/>
            <person name="Schliwa M."/>
        </authorList>
    </citation>
    <scope>NUCLEOTIDE SEQUENCE [LARGE SCALE GENOMIC DNA]</scope>
</reference>
<evidence type="ECO:0000313" key="4">
    <source>
        <dbReference type="EMBL" id="ETO29954.1"/>
    </source>
</evidence>
<dbReference type="Gene3D" id="2.60.120.650">
    <property type="entry name" value="Cupin"/>
    <property type="match status" value="1"/>
</dbReference>
<proteinExistence type="predicted"/>
<dbReference type="OrthoDB" id="424465at2759"/>
<keyword evidence="2" id="KW-0732">Signal</keyword>
<feature type="transmembrane region" description="Helical" evidence="1">
    <location>
        <begin position="188"/>
        <end position="211"/>
    </location>
</feature>
<evidence type="ECO:0000256" key="1">
    <source>
        <dbReference type="SAM" id="Phobius"/>
    </source>
</evidence>
<dbReference type="PANTHER" id="PTHR12480">
    <property type="entry name" value="ARGININE DEMETHYLASE AND LYSYL-HYDROXYLASE JMJD"/>
    <property type="match status" value="1"/>
</dbReference>
<dbReference type="EMBL" id="ASPP01005754">
    <property type="protein sequence ID" value="ETO29954.1"/>
    <property type="molecule type" value="Genomic_DNA"/>
</dbReference>
<dbReference type="InterPro" id="IPR003347">
    <property type="entry name" value="JmjC_dom"/>
</dbReference>
<keyword evidence="1" id="KW-1133">Transmembrane helix</keyword>
<dbReference type="AlphaFoldDB" id="X6NVV3"/>
<keyword evidence="5" id="KW-1185">Reference proteome</keyword>
<accession>X6NVV3</accession>
<evidence type="ECO:0000259" key="3">
    <source>
        <dbReference type="PROSITE" id="PS51184"/>
    </source>
</evidence>
<dbReference type="Pfam" id="PF02373">
    <property type="entry name" value="JmjC"/>
    <property type="match status" value="1"/>
</dbReference>
<protein>
    <recommendedName>
        <fullName evidence="3">JmjC domain-containing protein</fullName>
    </recommendedName>
</protein>
<keyword evidence="1" id="KW-0812">Transmembrane</keyword>
<feature type="chain" id="PRO_5004975601" description="JmjC domain-containing protein" evidence="2">
    <location>
        <begin position="18"/>
        <end position="427"/>
    </location>
</feature>
<comment type="caution">
    <text evidence="4">The sequence shown here is derived from an EMBL/GenBank/DDBJ whole genome shotgun (WGS) entry which is preliminary data.</text>
</comment>
<feature type="domain" description="JmjC" evidence="3">
    <location>
        <begin position="155"/>
        <end position="333"/>
    </location>
</feature>
<feature type="signal peptide" evidence="2">
    <location>
        <begin position="1"/>
        <end position="17"/>
    </location>
</feature>
<evidence type="ECO:0000256" key="2">
    <source>
        <dbReference type="SAM" id="SignalP"/>
    </source>
</evidence>
<dbReference type="InterPro" id="IPR050910">
    <property type="entry name" value="JMJD6_ArgDemeth/LysHydrox"/>
</dbReference>
<dbReference type="Proteomes" id="UP000023152">
    <property type="component" value="Unassembled WGS sequence"/>
</dbReference>
<gene>
    <name evidence="4" type="ORF">RFI_07166</name>
</gene>
<name>X6NVV3_RETFI</name>
<dbReference type="SUPFAM" id="SSF51197">
    <property type="entry name" value="Clavaminate synthase-like"/>
    <property type="match status" value="1"/>
</dbReference>
<organism evidence="4 5">
    <name type="scientific">Reticulomyxa filosa</name>
    <dbReference type="NCBI Taxonomy" id="46433"/>
    <lineage>
        <taxon>Eukaryota</taxon>
        <taxon>Sar</taxon>
        <taxon>Rhizaria</taxon>
        <taxon>Retaria</taxon>
        <taxon>Foraminifera</taxon>
        <taxon>Monothalamids</taxon>
        <taxon>Reticulomyxidae</taxon>
        <taxon>Reticulomyxa</taxon>
    </lineage>
</organism>
<sequence length="427" mass="50003">MLCLVILFFSIFKTCVCEIDPLLLHRNVSSSLFFERDELGTCYFPPFCEMDLTQCNIPKVFVDDIDNPSEFPVIIQFCRNDVNGEKDCSALYRDIIRNESGQFTWDKIISEVRSTKDYERYAALEYSHGSVYDRAQTIDIHPLKDRDRKYKKIIESIAPPSFLSEIDIFNDLIGYLTTSDSPMMGNKWVIFGTTGMMSHFCISAYFIFFFCGGAHYHFDYYLTSFWNLVLSGSKFWLLTAPYDTLKLFPNETQLKEVMNLPIYNFFNDIYPTIVHNEISVPYYHCLQEKGDMLFAPPIYYHSTINVEKPLSVSRNLITEYDYQQTFSFLTHWPSLLSEDVDTHQNVGAIQTMELCAALFHYHDGMFRSSACWNKEFLHRLNALDIDLSQGKESWNLWSKIHKKQNSQVYVDMCNNAKKHPFFSNFWV</sequence>
<dbReference type="PROSITE" id="PS51184">
    <property type="entry name" value="JMJC"/>
    <property type="match status" value="1"/>
</dbReference>
<keyword evidence="1" id="KW-0472">Membrane</keyword>
<evidence type="ECO:0000313" key="5">
    <source>
        <dbReference type="Proteomes" id="UP000023152"/>
    </source>
</evidence>